<protein>
    <submittedName>
        <fullName evidence="1">Uncharacterized protein</fullName>
    </submittedName>
</protein>
<proteinExistence type="predicted"/>
<dbReference type="InParanoid" id="J5JG03"/>
<dbReference type="AlphaFoldDB" id="J5JG03"/>
<organism evidence="1 2">
    <name type="scientific">Beauveria bassiana (strain ARSEF 2860)</name>
    <name type="common">White muscardine disease fungus</name>
    <name type="synonym">Tritirachium shiotae</name>
    <dbReference type="NCBI Taxonomy" id="655819"/>
    <lineage>
        <taxon>Eukaryota</taxon>
        <taxon>Fungi</taxon>
        <taxon>Dikarya</taxon>
        <taxon>Ascomycota</taxon>
        <taxon>Pezizomycotina</taxon>
        <taxon>Sordariomycetes</taxon>
        <taxon>Hypocreomycetidae</taxon>
        <taxon>Hypocreales</taxon>
        <taxon>Cordycipitaceae</taxon>
        <taxon>Beauveria</taxon>
    </lineage>
</organism>
<dbReference type="RefSeq" id="XP_008601756.1">
    <property type="nucleotide sequence ID" value="XM_008603534.1"/>
</dbReference>
<dbReference type="Proteomes" id="UP000002762">
    <property type="component" value="Unassembled WGS sequence"/>
</dbReference>
<sequence>MRRSKGFRSASEITAGRETLMKHAWCIWSLQESLFIPRKGPKAALNIGSVAN</sequence>
<name>J5JG03_BEAB2</name>
<dbReference type="GeneID" id="19891449"/>
<dbReference type="HOGENOM" id="CLU_3086878_0_0_1"/>
<gene>
    <name evidence="1" type="ORF">BBA_08437</name>
</gene>
<keyword evidence="2" id="KW-1185">Reference proteome</keyword>
<reference evidence="1 2" key="1">
    <citation type="journal article" date="2012" name="Sci. Rep.">
        <title>Genomic perspectives on the evolution of fungal entomopathogenicity in Beauveria bassiana.</title>
        <authorList>
            <person name="Xiao G."/>
            <person name="Ying S.H."/>
            <person name="Zheng P."/>
            <person name="Wang Z.L."/>
            <person name="Zhang S."/>
            <person name="Xie X.Q."/>
            <person name="Shang Y."/>
            <person name="St Leger R.J."/>
            <person name="Zhao G.P."/>
            <person name="Wang C."/>
            <person name="Feng M.G."/>
        </authorList>
    </citation>
    <scope>NUCLEOTIDE SEQUENCE [LARGE SCALE GENOMIC DNA]</scope>
    <source>
        <strain evidence="1 2">ARSEF 2860</strain>
    </source>
</reference>
<accession>J5JG03</accession>
<dbReference type="EMBL" id="JH725184">
    <property type="protein sequence ID" value="EJP62526.1"/>
    <property type="molecule type" value="Genomic_DNA"/>
</dbReference>
<evidence type="ECO:0000313" key="2">
    <source>
        <dbReference type="Proteomes" id="UP000002762"/>
    </source>
</evidence>
<evidence type="ECO:0000313" key="1">
    <source>
        <dbReference type="EMBL" id="EJP62526.1"/>
    </source>
</evidence>